<dbReference type="InterPro" id="IPR006976">
    <property type="entry name" value="VanZ-like"/>
</dbReference>
<evidence type="ECO:0000259" key="2">
    <source>
        <dbReference type="Pfam" id="PF04892"/>
    </source>
</evidence>
<gene>
    <name evidence="3" type="ORF">IEN85_13675</name>
</gene>
<keyword evidence="1" id="KW-0472">Membrane</keyword>
<dbReference type="InterPro" id="IPR013320">
    <property type="entry name" value="ConA-like_dom_sf"/>
</dbReference>
<organism evidence="3 4">
    <name type="scientific">Pelagicoccus enzymogenes</name>
    <dbReference type="NCBI Taxonomy" id="2773457"/>
    <lineage>
        <taxon>Bacteria</taxon>
        <taxon>Pseudomonadati</taxon>
        <taxon>Verrucomicrobiota</taxon>
        <taxon>Opitutia</taxon>
        <taxon>Puniceicoccales</taxon>
        <taxon>Pelagicoccaceae</taxon>
        <taxon>Pelagicoccus</taxon>
    </lineage>
</organism>
<keyword evidence="1" id="KW-1133">Transmembrane helix</keyword>
<feature type="transmembrane region" description="Helical" evidence="1">
    <location>
        <begin position="12"/>
        <end position="29"/>
    </location>
</feature>
<sequence length="350" mass="38688">MPLQPTFRRSVMLGLVLVTLSFGWWPFAFSPENDVVFRPDAAAWRFNGDYEAGVAAARGVAYAEPVIDTRAWSGVTVRIVLRGRSNGSGLGVFLEFFEPDGEGMPALLISQWQEHLAMRSRRDQGQVKRGYAEIGHRGMFGGDDFVELVVSSEGQRTHVYVDGQIVETRSDFSLLGEDNKFVGRLAIGNSADGTRPFTGEIRKVEIYDSFYRAKANRFANAQPVLSYDLRANSVPPGLELAEDFSPAKRKVLNAVNAVNLDKPSYRNDILVNSLGFIPVGICFAAAARRRFKSFVAVLVVVGLSSFCLSMSIEFAQGFMVHRDSSQLDVLLNTLSGCVAVMVPKRWILFL</sequence>
<reference evidence="3" key="1">
    <citation type="submission" date="2020-09" db="EMBL/GenBank/DDBJ databases">
        <title>Pelagicoccus enzymogenes sp. nov. with an EPS production, isolated from marine sediment.</title>
        <authorList>
            <person name="Feng X."/>
        </authorList>
    </citation>
    <scope>NUCLEOTIDE SEQUENCE</scope>
    <source>
        <strain evidence="3">NFK12</strain>
    </source>
</reference>
<comment type="caution">
    <text evidence="3">The sequence shown here is derived from an EMBL/GenBank/DDBJ whole genome shotgun (WGS) entry which is preliminary data.</text>
</comment>
<evidence type="ECO:0000313" key="4">
    <source>
        <dbReference type="Proteomes" id="UP000622317"/>
    </source>
</evidence>
<feature type="transmembrane region" description="Helical" evidence="1">
    <location>
        <begin position="329"/>
        <end position="348"/>
    </location>
</feature>
<accession>A0A927FB92</accession>
<evidence type="ECO:0000256" key="1">
    <source>
        <dbReference type="SAM" id="Phobius"/>
    </source>
</evidence>
<dbReference type="RefSeq" id="WP_191617642.1">
    <property type="nucleotide sequence ID" value="NZ_JACYFG010000036.1"/>
</dbReference>
<keyword evidence="1" id="KW-0812">Transmembrane</keyword>
<keyword evidence="4" id="KW-1185">Reference proteome</keyword>
<dbReference type="EMBL" id="JACYFG010000036">
    <property type="protein sequence ID" value="MBD5780545.1"/>
    <property type="molecule type" value="Genomic_DNA"/>
</dbReference>
<feature type="transmembrane region" description="Helical" evidence="1">
    <location>
        <begin position="294"/>
        <end position="317"/>
    </location>
</feature>
<protein>
    <submittedName>
        <fullName evidence="3">VanZ family protein</fullName>
    </submittedName>
</protein>
<dbReference type="SUPFAM" id="SSF49899">
    <property type="entry name" value="Concanavalin A-like lectins/glucanases"/>
    <property type="match status" value="1"/>
</dbReference>
<proteinExistence type="predicted"/>
<name>A0A927FB92_9BACT</name>
<dbReference type="Pfam" id="PF04892">
    <property type="entry name" value="VanZ"/>
    <property type="match status" value="1"/>
</dbReference>
<dbReference type="Pfam" id="PF13385">
    <property type="entry name" value="Laminin_G_3"/>
    <property type="match status" value="1"/>
</dbReference>
<evidence type="ECO:0000313" key="3">
    <source>
        <dbReference type="EMBL" id="MBD5780545.1"/>
    </source>
</evidence>
<dbReference type="Gene3D" id="2.60.120.200">
    <property type="match status" value="1"/>
</dbReference>
<dbReference type="Proteomes" id="UP000622317">
    <property type="component" value="Unassembled WGS sequence"/>
</dbReference>
<feature type="transmembrane region" description="Helical" evidence="1">
    <location>
        <begin position="269"/>
        <end position="287"/>
    </location>
</feature>
<dbReference type="AlphaFoldDB" id="A0A927FB92"/>
<feature type="domain" description="VanZ-like" evidence="2">
    <location>
        <begin position="266"/>
        <end position="342"/>
    </location>
</feature>